<name>A0A5N3XGQ0_MUNRE</name>
<accession>A0A5N3XGQ0</accession>
<proteinExistence type="predicted"/>
<sequence>MHACMLSHFSHVQLCATPLMAAHQTPLSTEFCRQEYWTGRQYITLMYSFPYLEPVCCSVSSSNCCFLTCIQISQEAGQLWLIRVVVQQKIVIGMKTQVKCLALFQVTKQLFSLKHHLSGSYAEGEEKMKLLAIPTLSLPIHFSPLYPDSWASCQLLQRKGPDMTKISLPKSAMLCLWLRHLPSLENTTLHLFEKLISSERYSLRRIECFMKDSLLPEAAACHPAIFRVVDEIFRSALLETDGAAEVLACIQVFTRCFVEALEKENKQLKFALKTYFPYASPSLVMVLLQHPKDIPQVLWHQSLKHISEMLKEIVEDHGSYGGPFESWFLFVHFGGWADITAEQLLMSEAEAEPPEALLWLLAFSCSPGAGHQQRVQTMVEVKRVLGRLTKLFRGPTLSARDLQAAAGEDRGGDPRPPACQQLVRRLLLHFLLWAPGGHAIAREVITLMAQTDVIMNEIIGFLDYTLYRWDHLCVEAHRSRKLARELLTELRGQASPRQVNQ</sequence>
<reference evidence="1 2" key="1">
    <citation type="submission" date="2019-06" db="EMBL/GenBank/DDBJ databases">
        <title>Discovery of a novel chromosome fission-fusion reversal in muntjac.</title>
        <authorList>
            <person name="Mudd A.B."/>
            <person name="Bredeson J.V."/>
            <person name="Baum R."/>
            <person name="Hockemeyer D."/>
            <person name="Rokhsar D.S."/>
        </authorList>
    </citation>
    <scope>NUCLEOTIDE SEQUENCE [LARGE SCALE GENOMIC DNA]</scope>
    <source>
        <strain evidence="1">UCam_UCB_Mr</strain>
        <tissue evidence="1">Fibroblast cell line</tissue>
    </source>
</reference>
<organism evidence="1 2">
    <name type="scientific">Muntiacus reevesi</name>
    <name type="common">Reeves' muntjac</name>
    <name type="synonym">Cervus reevesi</name>
    <dbReference type="NCBI Taxonomy" id="9886"/>
    <lineage>
        <taxon>Eukaryota</taxon>
        <taxon>Metazoa</taxon>
        <taxon>Chordata</taxon>
        <taxon>Craniata</taxon>
        <taxon>Vertebrata</taxon>
        <taxon>Euteleostomi</taxon>
        <taxon>Mammalia</taxon>
        <taxon>Eutheria</taxon>
        <taxon>Laurasiatheria</taxon>
        <taxon>Artiodactyla</taxon>
        <taxon>Ruminantia</taxon>
        <taxon>Pecora</taxon>
        <taxon>Cervidae</taxon>
        <taxon>Muntiacinae</taxon>
        <taxon>Muntiacus</taxon>
    </lineage>
</organism>
<dbReference type="Proteomes" id="UP000326062">
    <property type="component" value="Chromosome 11"/>
</dbReference>
<keyword evidence="2" id="KW-1185">Reference proteome</keyword>
<dbReference type="InterPro" id="IPR000686">
    <property type="entry name" value="FANCC"/>
</dbReference>
<dbReference type="GO" id="GO:0036297">
    <property type="term" value="P:interstrand cross-link repair"/>
    <property type="evidence" value="ECO:0007669"/>
    <property type="project" value="InterPro"/>
</dbReference>
<evidence type="ECO:0000313" key="1">
    <source>
        <dbReference type="EMBL" id="KAB0373151.1"/>
    </source>
</evidence>
<dbReference type="AlphaFoldDB" id="A0A5N3XGQ0"/>
<dbReference type="GO" id="GO:0006289">
    <property type="term" value="P:nucleotide-excision repair"/>
    <property type="evidence" value="ECO:0007669"/>
    <property type="project" value="TreeGrafter"/>
</dbReference>
<dbReference type="EMBL" id="VCEB01000009">
    <property type="protein sequence ID" value="KAB0373151.1"/>
    <property type="molecule type" value="Genomic_DNA"/>
</dbReference>
<dbReference type="Pfam" id="PF02106">
    <property type="entry name" value="Fanconi_C"/>
    <property type="match status" value="1"/>
</dbReference>
<dbReference type="PANTHER" id="PTHR16798">
    <property type="entry name" value="FANCONI ANEMIA GROUP C PROTEIN FANCC"/>
    <property type="match status" value="1"/>
</dbReference>
<dbReference type="PANTHER" id="PTHR16798:SF0">
    <property type="entry name" value="FANCONI ANEMIA GROUP C PROTEIN"/>
    <property type="match status" value="1"/>
</dbReference>
<comment type="caution">
    <text evidence="1">The sequence shown here is derived from an EMBL/GenBank/DDBJ whole genome shotgun (WGS) entry which is preliminary data.</text>
</comment>
<dbReference type="GO" id="GO:0034599">
    <property type="term" value="P:cellular response to oxidative stress"/>
    <property type="evidence" value="ECO:0007669"/>
    <property type="project" value="TreeGrafter"/>
</dbReference>
<protein>
    <recommendedName>
        <fullName evidence="3">Protein FACC</fullName>
    </recommendedName>
</protein>
<evidence type="ECO:0000313" key="2">
    <source>
        <dbReference type="Proteomes" id="UP000326062"/>
    </source>
</evidence>
<dbReference type="GO" id="GO:0043240">
    <property type="term" value="C:Fanconi anaemia nuclear complex"/>
    <property type="evidence" value="ECO:0007669"/>
    <property type="project" value="InterPro"/>
</dbReference>
<dbReference type="PRINTS" id="PR00494">
    <property type="entry name" value="FANCONICGENE"/>
</dbReference>
<evidence type="ECO:0008006" key="3">
    <source>
        <dbReference type="Google" id="ProtNLM"/>
    </source>
</evidence>
<gene>
    <name evidence="1" type="ORF">FD755_014810</name>
</gene>